<evidence type="ECO:0000256" key="8">
    <source>
        <dbReference type="ARBA" id="ARBA00023136"/>
    </source>
</evidence>
<evidence type="ECO:0000256" key="13">
    <source>
        <dbReference type="SAM" id="Phobius"/>
    </source>
</evidence>
<feature type="transmembrane region" description="Helical" evidence="13">
    <location>
        <begin position="113"/>
        <end position="134"/>
    </location>
</feature>
<keyword evidence="8 13" id="KW-0472">Membrane</keyword>
<evidence type="ECO:0000313" key="15">
    <source>
        <dbReference type="Proteomes" id="UP000683360"/>
    </source>
</evidence>
<evidence type="ECO:0000256" key="6">
    <source>
        <dbReference type="ARBA" id="ARBA00022824"/>
    </source>
</evidence>
<sequence length="292" mass="33358">MTAMVLKALSVTLGIFFVFVGSLKLTPSLSDELYKEMRKNYIQQVRVFPPVKLLKWKLSPHIYRKAIGGAETLCGVILAFIPGPLKGAANVLMILITMNDVYCHYMLDSPLDKMSLSIVFFFLLMCRLIIFLQFKAKEMEETKGRKQEVSSEKKEKNYFPLPSSFILMHFQIRFPFWVCTLYSKGYKTIAKTSSSKANKLAGAPKTLRHTLLSSNPDSEEGRISAAIEIQRNWRGYNSRSHVYEAVNPKVSKTAVYSDSRHHIAREEEFDGITDEEVSIIKWVIEIKDVLTI</sequence>
<comment type="subcellular location">
    <subcellularLocation>
        <location evidence="2">Cytoplasmic vesicle</location>
    </subcellularLocation>
    <subcellularLocation>
        <location evidence="1">Endoplasmic reticulum membrane</location>
        <topology evidence="1">Multi-pass membrane protein</topology>
    </subcellularLocation>
    <subcellularLocation>
        <location evidence="3">Peroxisome membrane</location>
        <topology evidence="3">Multi-pass membrane protein</topology>
    </subcellularLocation>
</comment>
<keyword evidence="10" id="KW-0143">Chaperone</keyword>
<dbReference type="PROSITE" id="PS50096">
    <property type="entry name" value="IQ"/>
    <property type="match status" value="1"/>
</dbReference>
<dbReference type="InterPro" id="IPR000048">
    <property type="entry name" value="IQ_motif_EF-hand-BS"/>
</dbReference>
<dbReference type="GO" id="GO:0005789">
    <property type="term" value="C:endoplasmic reticulum membrane"/>
    <property type="evidence" value="ECO:0007669"/>
    <property type="project" value="UniProtKB-SubCell"/>
</dbReference>
<protein>
    <recommendedName>
        <fullName evidence="12">Novel acetylcholine receptor chaperone</fullName>
    </recommendedName>
</protein>
<dbReference type="InterPro" id="IPR040399">
    <property type="entry name" value="TMEM35A/B"/>
</dbReference>
<evidence type="ECO:0000256" key="11">
    <source>
        <dbReference type="ARBA" id="ARBA00023329"/>
    </source>
</evidence>
<comment type="similarity">
    <text evidence="4">Belongs to the DoxX family.</text>
</comment>
<evidence type="ECO:0000256" key="2">
    <source>
        <dbReference type="ARBA" id="ARBA00004541"/>
    </source>
</evidence>
<evidence type="ECO:0000256" key="1">
    <source>
        <dbReference type="ARBA" id="ARBA00004477"/>
    </source>
</evidence>
<keyword evidence="15" id="KW-1185">Reference proteome</keyword>
<keyword evidence="9" id="KW-0576">Peroxisome</keyword>
<evidence type="ECO:0000256" key="5">
    <source>
        <dbReference type="ARBA" id="ARBA00022692"/>
    </source>
</evidence>
<dbReference type="OrthoDB" id="432685at2759"/>
<comment type="caution">
    <text evidence="14">The sequence shown here is derived from an EMBL/GenBank/DDBJ whole genome shotgun (WGS) entry which is preliminary data.</text>
</comment>
<reference evidence="14" key="1">
    <citation type="submission" date="2021-03" db="EMBL/GenBank/DDBJ databases">
        <authorList>
            <person name="Bekaert M."/>
        </authorList>
    </citation>
    <scope>NUCLEOTIDE SEQUENCE</scope>
</reference>
<evidence type="ECO:0000256" key="3">
    <source>
        <dbReference type="ARBA" id="ARBA00004585"/>
    </source>
</evidence>
<dbReference type="AlphaFoldDB" id="A0A8S3PUD6"/>
<evidence type="ECO:0000256" key="7">
    <source>
        <dbReference type="ARBA" id="ARBA00022989"/>
    </source>
</evidence>
<accession>A0A8S3PUD6</accession>
<gene>
    <name evidence="14" type="ORF">MEDL_3004</name>
</gene>
<evidence type="ECO:0000313" key="14">
    <source>
        <dbReference type="EMBL" id="CAG2187537.1"/>
    </source>
</evidence>
<dbReference type="EMBL" id="CAJPWZ010000172">
    <property type="protein sequence ID" value="CAG2187537.1"/>
    <property type="molecule type" value="Genomic_DNA"/>
</dbReference>
<organism evidence="14 15">
    <name type="scientific">Mytilus edulis</name>
    <name type="common">Blue mussel</name>
    <dbReference type="NCBI Taxonomy" id="6550"/>
    <lineage>
        <taxon>Eukaryota</taxon>
        <taxon>Metazoa</taxon>
        <taxon>Spiralia</taxon>
        <taxon>Lophotrochozoa</taxon>
        <taxon>Mollusca</taxon>
        <taxon>Bivalvia</taxon>
        <taxon>Autobranchia</taxon>
        <taxon>Pteriomorphia</taxon>
        <taxon>Mytilida</taxon>
        <taxon>Mytiloidea</taxon>
        <taxon>Mytilidae</taxon>
        <taxon>Mytilinae</taxon>
        <taxon>Mytilus</taxon>
    </lineage>
</organism>
<keyword evidence="11" id="KW-0968">Cytoplasmic vesicle</keyword>
<evidence type="ECO:0000256" key="12">
    <source>
        <dbReference type="ARBA" id="ARBA00024424"/>
    </source>
</evidence>
<keyword evidence="5 13" id="KW-0812">Transmembrane</keyword>
<evidence type="ECO:0000256" key="10">
    <source>
        <dbReference type="ARBA" id="ARBA00023186"/>
    </source>
</evidence>
<keyword evidence="7 13" id="KW-1133">Transmembrane helix</keyword>
<dbReference type="GO" id="GO:0031410">
    <property type="term" value="C:cytoplasmic vesicle"/>
    <property type="evidence" value="ECO:0007669"/>
    <property type="project" value="UniProtKB-SubCell"/>
</dbReference>
<dbReference type="GO" id="GO:2000010">
    <property type="term" value="P:positive regulation of protein localization to cell surface"/>
    <property type="evidence" value="ECO:0007669"/>
    <property type="project" value="TreeGrafter"/>
</dbReference>
<proteinExistence type="inferred from homology"/>
<dbReference type="GO" id="GO:0005778">
    <property type="term" value="C:peroxisomal membrane"/>
    <property type="evidence" value="ECO:0007669"/>
    <property type="project" value="UniProtKB-SubCell"/>
</dbReference>
<dbReference type="Proteomes" id="UP000683360">
    <property type="component" value="Unassembled WGS sequence"/>
</dbReference>
<evidence type="ECO:0000256" key="4">
    <source>
        <dbReference type="ARBA" id="ARBA00006679"/>
    </source>
</evidence>
<keyword evidence="6" id="KW-0256">Endoplasmic reticulum</keyword>
<dbReference type="PANTHER" id="PTHR13163:SF0">
    <property type="entry name" value="NOVEL ACETYLCHOLINE RECEPTOR CHAPERONE"/>
    <property type="match status" value="1"/>
</dbReference>
<evidence type="ECO:0000256" key="9">
    <source>
        <dbReference type="ARBA" id="ARBA00023140"/>
    </source>
</evidence>
<dbReference type="Pfam" id="PF00612">
    <property type="entry name" value="IQ"/>
    <property type="match status" value="1"/>
</dbReference>
<dbReference type="GO" id="GO:0051131">
    <property type="term" value="P:chaperone-mediated protein complex assembly"/>
    <property type="evidence" value="ECO:0007669"/>
    <property type="project" value="TreeGrafter"/>
</dbReference>
<dbReference type="PANTHER" id="PTHR13163">
    <property type="entry name" value="SPINAL CORD EXPRESSION PROTEIN 4"/>
    <property type="match status" value="1"/>
</dbReference>
<name>A0A8S3PUD6_MYTED</name>